<evidence type="ECO:0000313" key="7">
    <source>
        <dbReference type="Proteomes" id="UP000796880"/>
    </source>
</evidence>
<sequence>MDGSRQRSVRVLMLPWLAHGHISPFLELAKKLTKRNFQIYLCSTPVNLTSIKPKLPQKYSVSIKLVELHLPSLPELPPHYHTTKGLPLNLMPTLKQAFDMSRSNFANILSTIKPDLLIYDFLQPWAPQLASSMNIPAVNFISTGAVMVSFVLHAAKYNGVDHEFPYPEIYLSDFMRANFNQLVETSAGEHLDRVLKCFERSNSFILMKTFRDLEGKYMDYLSTTFGVKVVPTGPLVQDPDLEDDNVDIINWLDKKERSSTVFVSFGSEYYLSEEEIEEIAHGLELSEVNFIWVLRFPSGKKKELEEALPKGFLGRVREKGMVVENWAPQLKILRHSSIGGFVSHCGWSSVTESLNFGVPIIAMPMQLDQPMNARLVEAIGVALEVKRENNGRIERGNVAKVIKEVVVEKFGDGIRKKAREMSDLIKEKGEEEIDDMVKELAKLCGM</sequence>
<name>A0A8K0H4H8_9ROSA</name>
<gene>
    <name evidence="6" type="ORF">FNV43_RR10524</name>
</gene>
<keyword evidence="7" id="KW-1185">Reference proteome</keyword>
<dbReference type="FunFam" id="3.40.50.2000:FF:000060">
    <property type="entry name" value="Glycosyltransferase"/>
    <property type="match status" value="1"/>
</dbReference>
<dbReference type="SUPFAM" id="SSF53756">
    <property type="entry name" value="UDP-Glycosyltransferase/glycogen phosphorylase"/>
    <property type="match status" value="1"/>
</dbReference>
<proteinExistence type="inferred from homology"/>
<dbReference type="CDD" id="cd03784">
    <property type="entry name" value="GT1_Gtf-like"/>
    <property type="match status" value="1"/>
</dbReference>
<dbReference type="GO" id="GO:1901137">
    <property type="term" value="P:carbohydrate derivative biosynthetic process"/>
    <property type="evidence" value="ECO:0007669"/>
    <property type="project" value="UniProtKB-ARBA"/>
</dbReference>
<dbReference type="OrthoDB" id="5835829at2759"/>
<evidence type="ECO:0000256" key="4">
    <source>
        <dbReference type="RuleBase" id="RU362057"/>
    </source>
</evidence>
<comment type="similarity">
    <text evidence="1 3">Belongs to the UDP-glycosyltransferase family.</text>
</comment>
<evidence type="ECO:0000256" key="1">
    <source>
        <dbReference type="ARBA" id="ARBA00009995"/>
    </source>
</evidence>
<dbReference type="Pfam" id="PF26168">
    <property type="entry name" value="Glyco_transf_N"/>
    <property type="match status" value="1"/>
</dbReference>
<dbReference type="GO" id="GO:0008194">
    <property type="term" value="F:UDP-glycosyltransferase activity"/>
    <property type="evidence" value="ECO:0007669"/>
    <property type="project" value="InterPro"/>
</dbReference>
<dbReference type="Pfam" id="PF00201">
    <property type="entry name" value="UDPGT"/>
    <property type="match status" value="1"/>
</dbReference>
<keyword evidence="3" id="KW-0328">Glycosyltransferase</keyword>
<dbReference type="EMBL" id="VOIH02000005">
    <property type="protein sequence ID" value="KAF3445348.1"/>
    <property type="molecule type" value="Genomic_DNA"/>
</dbReference>
<dbReference type="InterPro" id="IPR058980">
    <property type="entry name" value="Glyco_transf_N"/>
</dbReference>
<dbReference type="PROSITE" id="PS00375">
    <property type="entry name" value="UDPGT"/>
    <property type="match status" value="1"/>
</dbReference>
<feature type="domain" description="Glycosyltransferase N-terminal" evidence="5">
    <location>
        <begin position="8"/>
        <end position="235"/>
    </location>
</feature>
<keyword evidence="2 3" id="KW-0808">Transferase</keyword>
<dbReference type="Gene3D" id="3.40.50.2000">
    <property type="entry name" value="Glycogen Phosphorylase B"/>
    <property type="match status" value="2"/>
</dbReference>
<accession>A0A8K0H4H8</accession>
<dbReference type="EC" id="2.4.1.-" evidence="4"/>
<evidence type="ECO:0000259" key="5">
    <source>
        <dbReference type="Pfam" id="PF26168"/>
    </source>
</evidence>
<evidence type="ECO:0000256" key="3">
    <source>
        <dbReference type="RuleBase" id="RU003718"/>
    </source>
</evidence>
<protein>
    <recommendedName>
        <fullName evidence="4">Glycosyltransferase</fullName>
        <ecNumber evidence="4">2.4.1.-</ecNumber>
    </recommendedName>
</protein>
<evidence type="ECO:0000256" key="2">
    <source>
        <dbReference type="ARBA" id="ARBA00022679"/>
    </source>
</evidence>
<dbReference type="AlphaFoldDB" id="A0A8K0H4H8"/>
<dbReference type="InterPro" id="IPR002213">
    <property type="entry name" value="UDP_glucos_trans"/>
</dbReference>
<dbReference type="PANTHER" id="PTHR48044">
    <property type="entry name" value="GLYCOSYLTRANSFERASE"/>
    <property type="match status" value="1"/>
</dbReference>
<reference evidence="6" key="1">
    <citation type="submission" date="2020-03" db="EMBL/GenBank/DDBJ databases">
        <title>A high-quality chromosome-level genome assembly of a woody plant with both climbing and erect habits, Rhamnella rubrinervis.</title>
        <authorList>
            <person name="Lu Z."/>
            <person name="Yang Y."/>
            <person name="Zhu X."/>
            <person name="Sun Y."/>
        </authorList>
    </citation>
    <scope>NUCLEOTIDE SEQUENCE</scope>
    <source>
        <strain evidence="6">BYM</strain>
        <tissue evidence="6">Leaf</tissue>
    </source>
</reference>
<dbReference type="PANTHER" id="PTHR48044:SF29">
    <property type="entry name" value="GLYCOSYLTRANSFERASE"/>
    <property type="match status" value="1"/>
</dbReference>
<dbReference type="Proteomes" id="UP000796880">
    <property type="component" value="Unassembled WGS sequence"/>
</dbReference>
<evidence type="ECO:0000313" key="6">
    <source>
        <dbReference type="EMBL" id="KAF3445348.1"/>
    </source>
</evidence>
<dbReference type="InterPro" id="IPR035595">
    <property type="entry name" value="UDP_glycos_trans_CS"/>
</dbReference>
<organism evidence="6 7">
    <name type="scientific">Rhamnella rubrinervis</name>
    <dbReference type="NCBI Taxonomy" id="2594499"/>
    <lineage>
        <taxon>Eukaryota</taxon>
        <taxon>Viridiplantae</taxon>
        <taxon>Streptophyta</taxon>
        <taxon>Embryophyta</taxon>
        <taxon>Tracheophyta</taxon>
        <taxon>Spermatophyta</taxon>
        <taxon>Magnoliopsida</taxon>
        <taxon>eudicotyledons</taxon>
        <taxon>Gunneridae</taxon>
        <taxon>Pentapetalae</taxon>
        <taxon>rosids</taxon>
        <taxon>fabids</taxon>
        <taxon>Rosales</taxon>
        <taxon>Rhamnaceae</taxon>
        <taxon>rhamnoid group</taxon>
        <taxon>Rhamneae</taxon>
        <taxon>Rhamnella</taxon>
    </lineage>
</organism>
<comment type="caution">
    <text evidence="6">The sequence shown here is derived from an EMBL/GenBank/DDBJ whole genome shotgun (WGS) entry which is preliminary data.</text>
</comment>